<comment type="caution">
    <text evidence="2">The sequence shown here is derived from an EMBL/GenBank/DDBJ whole genome shotgun (WGS) entry which is preliminary data.</text>
</comment>
<feature type="transmembrane region" description="Helical" evidence="1">
    <location>
        <begin position="381"/>
        <end position="405"/>
    </location>
</feature>
<protein>
    <submittedName>
        <fullName evidence="2">Uncharacterized protein</fullName>
    </submittedName>
</protein>
<dbReference type="EMBL" id="JADIMC010000065">
    <property type="protein sequence ID" value="MBO8476505.1"/>
    <property type="molecule type" value="Genomic_DNA"/>
</dbReference>
<gene>
    <name evidence="2" type="ORF">IAB88_05875</name>
</gene>
<evidence type="ECO:0000256" key="1">
    <source>
        <dbReference type="SAM" id="Phobius"/>
    </source>
</evidence>
<evidence type="ECO:0000313" key="2">
    <source>
        <dbReference type="EMBL" id="MBO8476505.1"/>
    </source>
</evidence>
<keyword evidence="1" id="KW-1133">Transmembrane helix</keyword>
<reference evidence="2" key="2">
    <citation type="journal article" date="2021" name="PeerJ">
        <title>Extensive microbial diversity within the chicken gut microbiome revealed by metagenomics and culture.</title>
        <authorList>
            <person name="Gilroy R."/>
            <person name="Ravi A."/>
            <person name="Getino M."/>
            <person name="Pursley I."/>
            <person name="Horton D.L."/>
            <person name="Alikhan N.F."/>
            <person name="Baker D."/>
            <person name="Gharbi K."/>
            <person name="Hall N."/>
            <person name="Watson M."/>
            <person name="Adriaenssens E.M."/>
            <person name="Foster-Nyarko E."/>
            <person name="Jarju S."/>
            <person name="Secka A."/>
            <person name="Antonio M."/>
            <person name="Oren A."/>
            <person name="Chaudhuri R.R."/>
            <person name="La Ragione R."/>
            <person name="Hildebrand F."/>
            <person name="Pallen M.J."/>
        </authorList>
    </citation>
    <scope>NUCLEOTIDE SEQUENCE</scope>
    <source>
        <strain evidence="2">6919</strain>
    </source>
</reference>
<keyword evidence="1" id="KW-0472">Membrane</keyword>
<keyword evidence="1" id="KW-0812">Transmembrane</keyword>
<dbReference type="Gene3D" id="2.60.120.430">
    <property type="entry name" value="Galactose-binding lectin"/>
    <property type="match status" value="1"/>
</dbReference>
<dbReference type="Proteomes" id="UP000823598">
    <property type="component" value="Unassembled WGS sequence"/>
</dbReference>
<sequence>MNLNSLIDTIKRSIVTGTSADVEIHDKSLLSGVLAEDDGDGRPFYRSVFSQWKFDSADRFPMLMAAFRTLWSLFVAVVSLFYMMASVVMLLFTGKWKDRSRSPRMNAVIFLSVVIGFVVMAVLIVSFFFKNVLLFSPDNHVNDAGALVMKQPCGKEHYVFLFNTAECWANTGIDVMAGDKLQISASGAYYGRVQDLALCAKRNVELPFAWNNPSRKVSAVYSNHMDAMNKASGLCMYRGEGARFGSLLCQIQPDALPCVYEDSGVYMEQLDMDAEEGVYASVDVERSGKLYVAVNDIYLSDRVKSELKKSAGYKEIFLGDSTFSDEQIDMLKENAWFNDNFGEILMNIVVIRSNPGDSSIFPYGIMPRFYRMIDDWTSNDWRGLLVSLSYVAAFLVADFTVGYVIRSRRRDDDGMNEGV</sequence>
<feature type="transmembrane region" description="Helical" evidence="1">
    <location>
        <begin position="70"/>
        <end position="93"/>
    </location>
</feature>
<name>A0A9D9IQE6_9BACT</name>
<dbReference type="AlphaFoldDB" id="A0A9D9IQE6"/>
<reference evidence="2" key="1">
    <citation type="submission" date="2020-10" db="EMBL/GenBank/DDBJ databases">
        <authorList>
            <person name="Gilroy R."/>
        </authorList>
    </citation>
    <scope>NUCLEOTIDE SEQUENCE</scope>
    <source>
        <strain evidence="2">6919</strain>
    </source>
</reference>
<proteinExistence type="predicted"/>
<accession>A0A9D9IQE6</accession>
<evidence type="ECO:0000313" key="3">
    <source>
        <dbReference type="Proteomes" id="UP000823598"/>
    </source>
</evidence>
<organism evidence="2 3">
    <name type="scientific">Candidatus Limisoma faecipullorum</name>
    <dbReference type="NCBI Taxonomy" id="2840854"/>
    <lineage>
        <taxon>Bacteria</taxon>
        <taxon>Pseudomonadati</taxon>
        <taxon>Bacteroidota</taxon>
        <taxon>Bacteroidia</taxon>
        <taxon>Bacteroidales</taxon>
        <taxon>Candidatus Limisoma</taxon>
    </lineage>
</organism>
<feature type="transmembrane region" description="Helical" evidence="1">
    <location>
        <begin position="105"/>
        <end position="129"/>
    </location>
</feature>